<dbReference type="Proteomes" id="UP000314294">
    <property type="component" value="Unassembled WGS sequence"/>
</dbReference>
<feature type="compositionally biased region" description="Basic and acidic residues" evidence="1">
    <location>
        <begin position="19"/>
        <end position="37"/>
    </location>
</feature>
<evidence type="ECO:0000313" key="2">
    <source>
        <dbReference type="EMBL" id="TNN56974.1"/>
    </source>
</evidence>
<evidence type="ECO:0000313" key="3">
    <source>
        <dbReference type="Proteomes" id="UP000314294"/>
    </source>
</evidence>
<name>A0A4Z2GWM2_9TELE</name>
<gene>
    <name evidence="2" type="ORF">EYF80_032784</name>
</gene>
<keyword evidence="3" id="KW-1185">Reference proteome</keyword>
<feature type="region of interest" description="Disordered" evidence="1">
    <location>
        <begin position="1"/>
        <end position="55"/>
    </location>
</feature>
<accession>A0A4Z2GWM2</accession>
<protein>
    <submittedName>
        <fullName evidence="2">Uncharacterized protein</fullName>
    </submittedName>
</protein>
<comment type="caution">
    <text evidence="2">The sequence shown here is derived from an EMBL/GenBank/DDBJ whole genome shotgun (WGS) entry which is preliminary data.</text>
</comment>
<organism evidence="2 3">
    <name type="scientific">Liparis tanakae</name>
    <name type="common">Tanaka's snailfish</name>
    <dbReference type="NCBI Taxonomy" id="230148"/>
    <lineage>
        <taxon>Eukaryota</taxon>
        <taxon>Metazoa</taxon>
        <taxon>Chordata</taxon>
        <taxon>Craniata</taxon>
        <taxon>Vertebrata</taxon>
        <taxon>Euteleostomi</taxon>
        <taxon>Actinopterygii</taxon>
        <taxon>Neopterygii</taxon>
        <taxon>Teleostei</taxon>
        <taxon>Neoteleostei</taxon>
        <taxon>Acanthomorphata</taxon>
        <taxon>Eupercaria</taxon>
        <taxon>Perciformes</taxon>
        <taxon>Cottioidei</taxon>
        <taxon>Cottales</taxon>
        <taxon>Liparidae</taxon>
        <taxon>Liparis</taxon>
    </lineage>
</organism>
<dbReference type="EMBL" id="SRLO01000416">
    <property type="protein sequence ID" value="TNN56974.1"/>
    <property type="molecule type" value="Genomic_DNA"/>
</dbReference>
<evidence type="ECO:0000256" key="1">
    <source>
        <dbReference type="SAM" id="MobiDB-lite"/>
    </source>
</evidence>
<reference evidence="2 3" key="1">
    <citation type="submission" date="2019-03" db="EMBL/GenBank/DDBJ databases">
        <title>First draft genome of Liparis tanakae, snailfish: a comprehensive survey of snailfish specific genes.</title>
        <authorList>
            <person name="Kim W."/>
            <person name="Song I."/>
            <person name="Jeong J.-H."/>
            <person name="Kim D."/>
            <person name="Kim S."/>
            <person name="Ryu S."/>
            <person name="Song J.Y."/>
            <person name="Lee S.K."/>
        </authorList>
    </citation>
    <scope>NUCLEOTIDE SEQUENCE [LARGE SCALE GENOMIC DNA]</scope>
    <source>
        <tissue evidence="2">Muscle</tissue>
    </source>
</reference>
<proteinExistence type="predicted"/>
<dbReference type="AlphaFoldDB" id="A0A4Z2GWM2"/>
<sequence>MKKRRRSHVGREASPGEAGHSDRQIKTDSEGGHQEERRRRRKRKRRMVEEDMEREQVNINAEVMERNKRK</sequence>